<feature type="binding site" evidence="2">
    <location>
        <begin position="15"/>
        <end position="16"/>
    </location>
    <ligand>
        <name>FAD</name>
        <dbReference type="ChEBI" id="CHEBI:57692"/>
    </ligand>
</feature>
<reference evidence="6 7" key="1">
    <citation type="submission" date="2016-07" db="EMBL/GenBank/DDBJ databases">
        <title>Pervasive Adenine N6-methylation of Active Genes in Fungi.</title>
        <authorList>
            <consortium name="DOE Joint Genome Institute"/>
            <person name="Mondo S.J."/>
            <person name="Dannebaum R.O."/>
            <person name="Kuo R.C."/>
            <person name="Labutti K."/>
            <person name="Haridas S."/>
            <person name="Kuo A."/>
            <person name="Salamov A."/>
            <person name="Ahrendt S.R."/>
            <person name="Lipzen A."/>
            <person name="Sullivan W."/>
            <person name="Andreopoulos W.B."/>
            <person name="Clum A."/>
            <person name="Lindquist E."/>
            <person name="Daum C."/>
            <person name="Ramamoorthy G.K."/>
            <person name="Gryganskyi A."/>
            <person name="Culley D."/>
            <person name="Magnuson J.K."/>
            <person name="James T.Y."/>
            <person name="O'Malley M.A."/>
            <person name="Stajich J.E."/>
            <person name="Spatafora J.W."/>
            <person name="Visel A."/>
            <person name="Grigoriev I.V."/>
        </authorList>
    </citation>
    <scope>NUCLEOTIDE SEQUENCE [LARGE SCALE GENOMIC DNA]</scope>
    <source>
        <strain evidence="6 7">CBS 129021</strain>
    </source>
</reference>
<keyword evidence="2 3" id="KW-0274">FAD</keyword>
<evidence type="ECO:0000256" key="2">
    <source>
        <dbReference type="PIRSR" id="PIRSR000137-2"/>
    </source>
</evidence>
<dbReference type="SUPFAM" id="SSF51905">
    <property type="entry name" value="FAD/NAD(P)-binding domain"/>
    <property type="match status" value="1"/>
</dbReference>
<dbReference type="InterPro" id="IPR007867">
    <property type="entry name" value="GMC_OxRtase_C"/>
</dbReference>
<dbReference type="SUPFAM" id="SSF54373">
    <property type="entry name" value="FAD-linked reductases, C-terminal domain"/>
    <property type="match status" value="1"/>
</dbReference>
<dbReference type="Gene3D" id="3.30.560.10">
    <property type="entry name" value="Glucose Oxidase, domain 3"/>
    <property type="match status" value="1"/>
</dbReference>
<proteinExistence type="inferred from homology"/>
<dbReference type="OrthoDB" id="269227at2759"/>
<comment type="similarity">
    <text evidence="1 3">Belongs to the GMC oxidoreductase family.</text>
</comment>
<name>A0A1Y2E632_9PEZI</name>
<evidence type="ECO:0000256" key="3">
    <source>
        <dbReference type="RuleBase" id="RU003968"/>
    </source>
</evidence>
<dbReference type="Gene3D" id="3.50.50.60">
    <property type="entry name" value="FAD/NAD(P)-binding domain"/>
    <property type="match status" value="1"/>
</dbReference>
<dbReference type="InParanoid" id="A0A1Y2E632"/>
<evidence type="ECO:0000256" key="1">
    <source>
        <dbReference type="ARBA" id="ARBA00010790"/>
    </source>
</evidence>
<organism evidence="6 7">
    <name type="scientific">Pseudomassariella vexata</name>
    <dbReference type="NCBI Taxonomy" id="1141098"/>
    <lineage>
        <taxon>Eukaryota</taxon>
        <taxon>Fungi</taxon>
        <taxon>Dikarya</taxon>
        <taxon>Ascomycota</taxon>
        <taxon>Pezizomycotina</taxon>
        <taxon>Sordariomycetes</taxon>
        <taxon>Xylariomycetidae</taxon>
        <taxon>Amphisphaeriales</taxon>
        <taxon>Pseudomassariaceae</taxon>
        <taxon>Pseudomassariella</taxon>
    </lineage>
</organism>
<dbReference type="STRING" id="1141098.A0A1Y2E632"/>
<dbReference type="AlphaFoldDB" id="A0A1Y2E632"/>
<keyword evidence="7" id="KW-1185">Reference proteome</keyword>
<dbReference type="EMBL" id="MCFJ01000004">
    <property type="protein sequence ID" value="ORY67020.1"/>
    <property type="molecule type" value="Genomic_DNA"/>
</dbReference>
<dbReference type="PANTHER" id="PTHR11552">
    <property type="entry name" value="GLUCOSE-METHANOL-CHOLINE GMC OXIDOREDUCTASE"/>
    <property type="match status" value="1"/>
</dbReference>
<feature type="domain" description="Glucose-methanol-choline oxidoreductase N-terminal" evidence="4">
    <location>
        <begin position="83"/>
        <end position="106"/>
    </location>
</feature>
<dbReference type="GO" id="GO:0016614">
    <property type="term" value="F:oxidoreductase activity, acting on CH-OH group of donors"/>
    <property type="evidence" value="ECO:0007669"/>
    <property type="project" value="InterPro"/>
</dbReference>
<dbReference type="PROSITE" id="PS00624">
    <property type="entry name" value="GMC_OXRED_2"/>
    <property type="match status" value="1"/>
</dbReference>
<evidence type="ECO:0000313" key="6">
    <source>
        <dbReference type="EMBL" id="ORY67020.1"/>
    </source>
</evidence>
<comment type="caution">
    <text evidence="6">The sequence shown here is derived from an EMBL/GenBank/DDBJ whole genome shotgun (WGS) entry which is preliminary data.</text>
</comment>
<dbReference type="PANTHER" id="PTHR11552:SF210">
    <property type="entry name" value="GLUCOSE-METHANOL-CHOLINE OXIDOREDUCTASE N-TERMINAL DOMAIN-CONTAINING PROTEIN-RELATED"/>
    <property type="match status" value="1"/>
</dbReference>
<evidence type="ECO:0000259" key="4">
    <source>
        <dbReference type="PROSITE" id="PS00623"/>
    </source>
</evidence>
<dbReference type="GO" id="GO:0050660">
    <property type="term" value="F:flavin adenine dinucleotide binding"/>
    <property type="evidence" value="ECO:0007669"/>
    <property type="project" value="InterPro"/>
</dbReference>
<dbReference type="InterPro" id="IPR000172">
    <property type="entry name" value="GMC_OxRdtase_N"/>
</dbReference>
<dbReference type="InterPro" id="IPR036188">
    <property type="entry name" value="FAD/NAD-bd_sf"/>
</dbReference>
<dbReference type="Pfam" id="PF05199">
    <property type="entry name" value="GMC_oxred_C"/>
    <property type="match status" value="1"/>
</dbReference>
<dbReference type="Pfam" id="PF00732">
    <property type="entry name" value="GMC_oxred_N"/>
    <property type="match status" value="1"/>
</dbReference>
<dbReference type="GeneID" id="63771791"/>
<dbReference type="PIRSF" id="PIRSF000137">
    <property type="entry name" value="Alcohol_oxidase"/>
    <property type="match status" value="1"/>
</dbReference>
<protein>
    <recommendedName>
        <fullName evidence="4 5">Glucose-methanol-choline oxidoreductase N-terminal domain-containing protein</fullName>
    </recommendedName>
</protein>
<keyword evidence="3" id="KW-0285">Flavoprotein</keyword>
<evidence type="ECO:0000259" key="5">
    <source>
        <dbReference type="PROSITE" id="PS00624"/>
    </source>
</evidence>
<accession>A0A1Y2E632</accession>
<dbReference type="PROSITE" id="PS00623">
    <property type="entry name" value="GMC_OXRED_1"/>
    <property type="match status" value="1"/>
</dbReference>
<sequence length="594" mass="63045">MASESFDFIIVGGGTSGLVLANRISEDPSLQVLVIEAGDNQMEDPRVNVPAMWPTLLGTSSNWAFKTVPQVGFQGRENVLPQGRLLGGSSAINGLAFTAPSKSTVDAWSELGNPGWDWSSFSKSLAKAYSLTTPSKKTQGNGRLQLTVPVEDDKWPKTWRDSISGLGYPIVSDPLSGQHYGGLMVPDSIDTTTKNRSYACSAYLGPSMSRKNLAVWTSTMIEKITFSNENGITATGVQYNKDGETKTVAASKEVIVTAGAINSPRLLELSGIGDASHLKSLGIDMIIDNPHVGENLQNHPICCVAFEITDGDGFETMDKLARQDSVAIDAAMEAYTKQTGPFTKSGTNAIAQLPFPGIESEKGRSELDKMINNSFNAAPVPGKTTAVFAKAHESYVQSLLSSPTDASGHYMSFPGFAAFNGDGTMAPPPPGTKNFFSIALSLAHPLSRGSVHINSASNSSLEQLAINPNYLSHPLDLDVMARHLDFLSSSLAQAEPLASHLKLDGKRSFTSGGGLNKAREYIRKAAVGAHHFTGTCSMMPRHMGGVVDAALRVYGCHNLRVCDASIVPIVPGANLQATVYGVAEHAAGIIKSGL</sequence>
<dbReference type="InterPro" id="IPR012132">
    <property type="entry name" value="GMC_OxRdtase"/>
</dbReference>
<feature type="domain" description="Glucose-methanol-choline oxidoreductase N-terminal" evidence="5">
    <location>
        <begin position="259"/>
        <end position="273"/>
    </location>
</feature>
<dbReference type="Proteomes" id="UP000193689">
    <property type="component" value="Unassembled WGS sequence"/>
</dbReference>
<comment type="cofactor">
    <cofactor evidence="2">
        <name>FAD</name>
        <dbReference type="ChEBI" id="CHEBI:57692"/>
    </cofactor>
</comment>
<dbReference type="RefSeq" id="XP_040717644.1">
    <property type="nucleotide sequence ID" value="XM_040855579.1"/>
</dbReference>
<gene>
    <name evidence="6" type="ORF">BCR38DRAFT_338030</name>
</gene>
<evidence type="ECO:0000313" key="7">
    <source>
        <dbReference type="Proteomes" id="UP000193689"/>
    </source>
</evidence>